<name>A0A803P955_CANSA</name>
<sequence>MPKWVHQDEVDLEEEILEQENSPKLVLNDSPWEMEQHLDYLPQSPLTLKLEERINFYRSLPSKDLQVEKLVTDKNLREESLCGDLDEVKEAIAAIIAEEPLKAVKADEQWLTDWRRRFPKILSEGDKGTKKSKPKKRGPTSMADARKIKSMDAGCYNASIQQGNSATPPILRSVNVVRNLDNSFKNTGIAPKVKITQEDIEDEIHFWSSSIVAKESKQDAIVKEKLPDADGFQEVRKGSKGKSIPVAEGTKVDNSFVVYQIALLLEDIKFRGSFFTWSNKRQGNERIWSKIDRVLANKKWMDQYPNAEAVFTVEGLFDHTPVIVSIYPEILRGKMPFKYFRMWSSHPRLLEIVTRVCKSYVTGTKMFQVTYKLRMLKAELNNLNRREFSNIQEATTQAKEDLVEIQKKLQADSLQHDLIEQEMIARKRYGFLLKGLSSFLQQKSKVNWIKDGDENSTIFHASIRERRKQNSILSIEDQQGIREEDQNKITEAFVSFYHQLLGSKMENRKQDNWDIVADEVTEAELSFLHSGKMLRGATVLTLVPKSKGPNTGDPMSPLLFVLRMEYLSRIMIRIGTKPEFHYHDRCKELKMNHLMFADDVILFFHGDFKSIHYLLQGLKLFSCTSGLQPNSDKSAIYCCGMEESEVQMVIDRSGFSKKEVPFKYLGIPICAKRISGKECMVLAEKMTARIRSWSSRNLSLAGRAVLVNSVLMSIHSYWSQIMILPKKIIKDIEMICRAYLWKGHHTAIGPGLIAWENIKGWLNWKVETIDLDAILRWIERSNAGRFRKSFWFAVTASTVY</sequence>
<feature type="domain" description="Reverse transcriptase" evidence="2">
    <location>
        <begin position="543"/>
        <end position="669"/>
    </location>
</feature>
<dbReference type="PANTHER" id="PTHR33116:SF84">
    <property type="entry name" value="RNA-DIRECTED DNA POLYMERASE"/>
    <property type="match status" value="1"/>
</dbReference>
<dbReference type="SUPFAM" id="SSF56219">
    <property type="entry name" value="DNase I-like"/>
    <property type="match status" value="1"/>
</dbReference>
<proteinExistence type="predicted"/>
<feature type="region of interest" description="Disordered" evidence="1">
    <location>
        <begin position="122"/>
        <end position="146"/>
    </location>
</feature>
<evidence type="ECO:0000313" key="3">
    <source>
        <dbReference type="EnsemblPlants" id="cds.evm.model.03.463"/>
    </source>
</evidence>
<organism evidence="3 4">
    <name type="scientific">Cannabis sativa</name>
    <name type="common">Hemp</name>
    <name type="synonym">Marijuana</name>
    <dbReference type="NCBI Taxonomy" id="3483"/>
    <lineage>
        <taxon>Eukaryota</taxon>
        <taxon>Viridiplantae</taxon>
        <taxon>Streptophyta</taxon>
        <taxon>Embryophyta</taxon>
        <taxon>Tracheophyta</taxon>
        <taxon>Spermatophyta</taxon>
        <taxon>Magnoliopsida</taxon>
        <taxon>eudicotyledons</taxon>
        <taxon>Gunneridae</taxon>
        <taxon>Pentapetalae</taxon>
        <taxon>rosids</taxon>
        <taxon>fabids</taxon>
        <taxon>Rosales</taxon>
        <taxon>Cannabaceae</taxon>
        <taxon>Cannabis</taxon>
    </lineage>
</organism>
<dbReference type="PANTHER" id="PTHR33116">
    <property type="entry name" value="REVERSE TRANSCRIPTASE ZINC-BINDING DOMAIN-CONTAINING PROTEIN-RELATED-RELATED"/>
    <property type="match status" value="1"/>
</dbReference>
<dbReference type="EMBL" id="UZAU01000255">
    <property type="status" value="NOT_ANNOTATED_CDS"/>
    <property type="molecule type" value="Genomic_DNA"/>
</dbReference>
<reference evidence="3" key="2">
    <citation type="submission" date="2021-03" db="UniProtKB">
        <authorList>
            <consortium name="EnsemblPlants"/>
        </authorList>
    </citation>
    <scope>IDENTIFICATION</scope>
</reference>
<reference evidence="3" key="1">
    <citation type="submission" date="2018-11" db="EMBL/GenBank/DDBJ databases">
        <authorList>
            <person name="Grassa J C."/>
        </authorList>
    </citation>
    <scope>NUCLEOTIDE SEQUENCE [LARGE SCALE GENOMIC DNA]</scope>
</reference>
<keyword evidence="4" id="KW-1185">Reference proteome</keyword>
<dbReference type="Gramene" id="evm.model.03.463">
    <property type="protein sequence ID" value="cds.evm.model.03.463"/>
    <property type="gene ID" value="evm.TU.03.463"/>
</dbReference>
<dbReference type="InterPro" id="IPR036691">
    <property type="entry name" value="Endo/exonu/phosph_ase_sf"/>
</dbReference>
<evidence type="ECO:0000313" key="4">
    <source>
        <dbReference type="Proteomes" id="UP000596661"/>
    </source>
</evidence>
<dbReference type="InterPro" id="IPR000477">
    <property type="entry name" value="RT_dom"/>
</dbReference>
<dbReference type="AlphaFoldDB" id="A0A803P955"/>
<accession>A0A803P955</accession>
<dbReference type="Proteomes" id="UP000596661">
    <property type="component" value="Chromosome 3"/>
</dbReference>
<evidence type="ECO:0000259" key="2">
    <source>
        <dbReference type="Pfam" id="PF00078"/>
    </source>
</evidence>
<evidence type="ECO:0000256" key="1">
    <source>
        <dbReference type="SAM" id="MobiDB-lite"/>
    </source>
</evidence>
<dbReference type="Gene3D" id="3.60.10.10">
    <property type="entry name" value="Endonuclease/exonuclease/phosphatase"/>
    <property type="match status" value="1"/>
</dbReference>
<dbReference type="EnsemblPlants" id="evm.model.03.463">
    <property type="protein sequence ID" value="cds.evm.model.03.463"/>
    <property type="gene ID" value="evm.TU.03.463"/>
</dbReference>
<dbReference type="Pfam" id="PF00078">
    <property type="entry name" value="RVT_1"/>
    <property type="match status" value="1"/>
</dbReference>
<dbReference type="OMA" id="LIAWENI"/>
<protein>
    <recommendedName>
        <fullName evidence="2">Reverse transcriptase domain-containing protein</fullName>
    </recommendedName>
</protein>